<dbReference type="Pfam" id="PF00520">
    <property type="entry name" value="Ion_trans"/>
    <property type="match status" value="1"/>
</dbReference>
<dbReference type="Gene3D" id="1.10.287.630">
    <property type="entry name" value="Helix hairpin bin"/>
    <property type="match status" value="1"/>
</dbReference>
<evidence type="ECO:0000256" key="8">
    <source>
        <dbReference type="ARBA" id="ARBA00023286"/>
    </source>
</evidence>
<gene>
    <name evidence="12" type="ORF">URODEC1_LOCUS76650</name>
</gene>
<feature type="transmembrane region" description="Helical" evidence="10">
    <location>
        <begin position="179"/>
        <end position="203"/>
    </location>
</feature>
<keyword evidence="7 10" id="KW-0472">Membrane</keyword>
<feature type="transmembrane region" description="Helical" evidence="10">
    <location>
        <begin position="21"/>
        <end position="41"/>
    </location>
</feature>
<evidence type="ECO:0000256" key="9">
    <source>
        <dbReference type="ARBA" id="ARBA00023303"/>
    </source>
</evidence>
<keyword evidence="5 10" id="KW-1133">Transmembrane helix</keyword>
<evidence type="ECO:0000256" key="5">
    <source>
        <dbReference type="ARBA" id="ARBA00022989"/>
    </source>
</evidence>
<evidence type="ECO:0000256" key="3">
    <source>
        <dbReference type="ARBA" id="ARBA00022448"/>
    </source>
</evidence>
<evidence type="ECO:0000313" key="13">
    <source>
        <dbReference type="Proteomes" id="UP001497457"/>
    </source>
</evidence>
<evidence type="ECO:0000256" key="6">
    <source>
        <dbReference type="ARBA" id="ARBA00023065"/>
    </source>
</evidence>
<dbReference type="InterPro" id="IPR014710">
    <property type="entry name" value="RmlC-like_jellyroll"/>
</dbReference>
<evidence type="ECO:0000256" key="7">
    <source>
        <dbReference type="ARBA" id="ARBA00023136"/>
    </source>
</evidence>
<dbReference type="PANTHER" id="PTHR45651:SF97">
    <property type="entry name" value="CYCLIC NUCLEOTIDE-BINDING DOMAIN-CONTAINING PROTEIN"/>
    <property type="match status" value="1"/>
</dbReference>
<keyword evidence="4 10" id="KW-0812">Transmembrane</keyword>
<dbReference type="SMART" id="SM00100">
    <property type="entry name" value="cNMP"/>
    <property type="match status" value="1"/>
</dbReference>
<keyword evidence="3" id="KW-0813">Transport</keyword>
<dbReference type="PROSITE" id="PS50042">
    <property type="entry name" value="CNMP_BINDING_3"/>
    <property type="match status" value="1"/>
</dbReference>
<evidence type="ECO:0000259" key="11">
    <source>
        <dbReference type="PROSITE" id="PS50042"/>
    </source>
</evidence>
<feature type="transmembrane region" description="Helical" evidence="10">
    <location>
        <begin position="145"/>
        <end position="167"/>
    </location>
</feature>
<dbReference type="Proteomes" id="UP001497457">
    <property type="component" value="Chromosome 3rd"/>
</dbReference>
<evidence type="ECO:0000256" key="4">
    <source>
        <dbReference type="ARBA" id="ARBA00022692"/>
    </source>
</evidence>
<evidence type="ECO:0000256" key="1">
    <source>
        <dbReference type="ARBA" id="ARBA00004127"/>
    </source>
</evidence>
<dbReference type="CDD" id="cd00038">
    <property type="entry name" value="CAP_ED"/>
    <property type="match status" value="1"/>
</dbReference>
<dbReference type="InterPro" id="IPR000595">
    <property type="entry name" value="cNMP-bd_dom"/>
</dbReference>
<keyword evidence="8" id="KW-1071">Ligand-gated ion channel</keyword>
<sequence length="637" mass="73001">MKPTARVLDPQGPFLQTWNKIFVISCLISVSVDSLFFYAPAIDGDNNCLYLDDKLDKTASILRSLTDIFYLLRMVFQFRTGFTASSSRVFGHGVFVDDTFEIAKRYLTTYFLIDFLAVLPLPQVFVLVVRPHLKGSEVMTEKNILMLIVICQYVPRLIRIIPLYIQITRSAGTVMDTAWPGAAFNLLVYILASHVLGALWYILAIQREDTCWREACNDQDGCDLASLYCGSTVFGNNTFLQDACPTDGDADIDPIFGIYLPVLQNVSQSTGFLEKLFYCFWWGLQSLCSYGQNLKTSTYIWENLFAVFVSTSGLVLFALLIGNVQTYLQSASGHIEEMRVKRCDTQQWMAHRLIPEDIKERILRHDQYKWQETQGVDEEDLLINLPKDLRRDVKRHLCLSLLMRVPMFENLDDQLLDAMCDRLKPILYTEGSCIIREGAPVNEMLFIMRGTLESMTTDGGRMGFFNSNVLKSGDFCGEELLTWALDPKSGSNLPSSTRTVKTVSEVEGFSLCADHLRFVATQYRRLHSKQLRHTFRFYSQQWRTWAACFIQAAWHRYCRKKMEDSLYEKERRFQAAIVSDGSSSRSLGAALYAAHFACNMVRVLRRNAARKARLLERVPSRLLQKPTEPNFFAEEEE</sequence>
<dbReference type="FunFam" id="2.60.120.10:FF:000024">
    <property type="entry name" value="Cyclic nucleotide-gated ion channel 1"/>
    <property type="match status" value="1"/>
</dbReference>
<feature type="transmembrane region" description="Helical" evidence="10">
    <location>
        <begin position="304"/>
        <end position="322"/>
    </location>
</feature>
<keyword evidence="6" id="KW-0406">Ion transport</keyword>
<dbReference type="PANTHER" id="PTHR45651">
    <property type="entry name" value="CYCLIC NUCLEOTIDE-GATED ION CHANNEL 15-RELATED-RELATED"/>
    <property type="match status" value="1"/>
</dbReference>
<proteinExistence type="inferred from homology"/>
<feature type="transmembrane region" description="Helical" evidence="10">
    <location>
        <begin position="110"/>
        <end position="133"/>
    </location>
</feature>
<accession>A0ABC9CMR1</accession>
<dbReference type="GO" id="GO:0012505">
    <property type="term" value="C:endomembrane system"/>
    <property type="evidence" value="ECO:0007669"/>
    <property type="project" value="UniProtKB-SubCell"/>
</dbReference>
<reference evidence="12" key="1">
    <citation type="submission" date="2024-10" db="EMBL/GenBank/DDBJ databases">
        <authorList>
            <person name="Ryan C."/>
        </authorList>
    </citation>
    <scope>NUCLEOTIDE SEQUENCE [LARGE SCALE GENOMIC DNA]</scope>
</reference>
<evidence type="ECO:0000313" key="12">
    <source>
        <dbReference type="EMBL" id="CAL5022830.1"/>
    </source>
</evidence>
<comment type="similarity">
    <text evidence="2">Belongs to the cyclic nucleotide-gated cation channel (TC 1.A.1.5) family.</text>
</comment>
<dbReference type="AlphaFoldDB" id="A0ABC9CMR1"/>
<name>A0ABC9CMR1_9POAL</name>
<dbReference type="GO" id="GO:0034220">
    <property type="term" value="P:monoatomic ion transmembrane transport"/>
    <property type="evidence" value="ECO:0007669"/>
    <property type="project" value="UniProtKB-KW"/>
</dbReference>
<keyword evidence="9" id="KW-0407">Ion channel</keyword>
<dbReference type="Gene3D" id="2.60.120.10">
    <property type="entry name" value="Jelly Rolls"/>
    <property type="match status" value="1"/>
</dbReference>
<feature type="domain" description="Cyclic nucleotide-binding" evidence="11">
    <location>
        <begin position="407"/>
        <end position="491"/>
    </location>
</feature>
<organism evidence="12 13">
    <name type="scientific">Urochloa decumbens</name>
    <dbReference type="NCBI Taxonomy" id="240449"/>
    <lineage>
        <taxon>Eukaryota</taxon>
        <taxon>Viridiplantae</taxon>
        <taxon>Streptophyta</taxon>
        <taxon>Embryophyta</taxon>
        <taxon>Tracheophyta</taxon>
        <taxon>Spermatophyta</taxon>
        <taxon>Magnoliopsida</taxon>
        <taxon>Liliopsida</taxon>
        <taxon>Poales</taxon>
        <taxon>Poaceae</taxon>
        <taxon>PACMAD clade</taxon>
        <taxon>Panicoideae</taxon>
        <taxon>Panicodae</taxon>
        <taxon>Paniceae</taxon>
        <taxon>Melinidinae</taxon>
        <taxon>Urochloa</taxon>
    </lineage>
</organism>
<dbReference type="InterPro" id="IPR018490">
    <property type="entry name" value="cNMP-bd_dom_sf"/>
</dbReference>
<evidence type="ECO:0000256" key="10">
    <source>
        <dbReference type="SAM" id="Phobius"/>
    </source>
</evidence>
<dbReference type="SUPFAM" id="SSF81324">
    <property type="entry name" value="Voltage-gated potassium channels"/>
    <property type="match status" value="1"/>
</dbReference>
<keyword evidence="13" id="KW-1185">Reference proteome</keyword>
<dbReference type="SUPFAM" id="SSF51206">
    <property type="entry name" value="cAMP-binding domain-like"/>
    <property type="match status" value="1"/>
</dbReference>
<evidence type="ECO:0000256" key="2">
    <source>
        <dbReference type="ARBA" id="ARBA00010486"/>
    </source>
</evidence>
<dbReference type="EMBL" id="OZ075113">
    <property type="protein sequence ID" value="CAL5022830.1"/>
    <property type="molecule type" value="Genomic_DNA"/>
</dbReference>
<protein>
    <recommendedName>
        <fullName evidence="11">Cyclic nucleotide-binding domain-containing protein</fullName>
    </recommendedName>
</protein>
<dbReference type="InterPro" id="IPR005821">
    <property type="entry name" value="Ion_trans_dom"/>
</dbReference>
<dbReference type="Gene3D" id="1.10.287.70">
    <property type="match status" value="1"/>
</dbReference>
<comment type="subcellular location">
    <subcellularLocation>
        <location evidence="1">Endomembrane system</location>
        <topology evidence="1">Multi-pass membrane protein</topology>
    </subcellularLocation>
</comment>